<organism evidence="1">
    <name type="scientific">marine sediment metagenome</name>
    <dbReference type="NCBI Taxonomy" id="412755"/>
    <lineage>
        <taxon>unclassified sequences</taxon>
        <taxon>metagenomes</taxon>
        <taxon>ecological metagenomes</taxon>
    </lineage>
</organism>
<name>A0A0F9NL40_9ZZZZ</name>
<proteinExistence type="predicted"/>
<protein>
    <submittedName>
        <fullName evidence="1">Uncharacterized protein</fullName>
    </submittedName>
</protein>
<reference evidence="1" key="1">
    <citation type="journal article" date="2015" name="Nature">
        <title>Complex archaea that bridge the gap between prokaryotes and eukaryotes.</title>
        <authorList>
            <person name="Spang A."/>
            <person name="Saw J.H."/>
            <person name="Jorgensen S.L."/>
            <person name="Zaremba-Niedzwiedzka K."/>
            <person name="Martijn J."/>
            <person name="Lind A.E."/>
            <person name="van Eijk R."/>
            <person name="Schleper C."/>
            <person name="Guy L."/>
            <person name="Ettema T.J."/>
        </authorList>
    </citation>
    <scope>NUCLEOTIDE SEQUENCE</scope>
</reference>
<comment type="caution">
    <text evidence="1">The sequence shown here is derived from an EMBL/GenBank/DDBJ whole genome shotgun (WGS) entry which is preliminary data.</text>
</comment>
<accession>A0A0F9NL40</accession>
<sequence>MKFNSEKIMQICKEYFADFHEKIINNKENIDLMYLFLKWGKLIFSNLRNLSKKRINFYLEVLNQE</sequence>
<gene>
    <name evidence="1" type="ORF">LCGC14_1248210</name>
</gene>
<evidence type="ECO:0000313" key="1">
    <source>
        <dbReference type="EMBL" id="KKM89480.1"/>
    </source>
</evidence>
<dbReference type="AlphaFoldDB" id="A0A0F9NL40"/>
<dbReference type="EMBL" id="LAZR01006810">
    <property type="protein sequence ID" value="KKM89480.1"/>
    <property type="molecule type" value="Genomic_DNA"/>
</dbReference>